<dbReference type="GO" id="GO:0051301">
    <property type="term" value="P:cell division"/>
    <property type="evidence" value="ECO:0007669"/>
    <property type="project" value="UniProtKB-UniRule"/>
</dbReference>
<dbReference type="Proteomes" id="UP000195521">
    <property type="component" value="Unassembled WGS sequence"/>
</dbReference>
<dbReference type="Pfam" id="PF01111">
    <property type="entry name" value="CKS"/>
    <property type="match status" value="1"/>
</dbReference>
<reference evidence="4" key="1">
    <citation type="submission" date="2017-04" db="EMBL/GenBank/DDBJ databases">
        <title>Plasmodium gonderi genome.</title>
        <authorList>
            <person name="Arisue N."/>
            <person name="Honma H."/>
            <person name="Kawai S."/>
            <person name="Tougan T."/>
            <person name="Tanabe K."/>
            <person name="Horii T."/>
        </authorList>
    </citation>
    <scope>NUCLEOTIDE SEQUENCE [LARGE SCALE GENOMIC DNA]</scope>
    <source>
        <strain evidence="4">ATCC 30045</strain>
    </source>
</reference>
<comment type="function">
    <text evidence="1">Binds to the catalytic subunit of the cyclin dependent kinases and is essential for their biological function.</text>
</comment>
<sequence>MNRSGGTQINQSRKDKSKGKTNGKSANKSIEKDNSRGSGRSTCKSSVKGSVKCSDKSTDKCSDKSTDKCSDKSTDKCSDKNIDECIDKNIYKSKSESTNKNSGGNASKSIDNGIISCGDSSKGKSISTGKHESDRINSGLSIINDNRSIKEETNNTTNSSPKCGTNQGGNEDDYYAILEELAKSETPKFRSVKDSMDENLNLEFLRSSSENYTYKITSRGPVCYSALYRDDKYVYRHIILSDNVRQYAENKVRKTNAFLTEHCIVNELQIDIGKGWKHFMIYDGKIRELILRKVLTAEDKLRMAVQAQKYN</sequence>
<dbReference type="InterPro" id="IPR036858">
    <property type="entry name" value="Cyclin-dep_kinase_reg-sub_sf"/>
</dbReference>
<evidence type="ECO:0000313" key="4">
    <source>
        <dbReference type="Proteomes" id="UP000195521"/>
    </source>
</evidence>
<keyword evidence="3" id="KW-0418">Kinase</keyword>
<dbReference type="OrthoDB" id="440676at2759"/>
<gene>
    <name evidence="3" type="ORF">PGO_072130</name>
</gene>
<proteinExistence type="inferred from homology"/>
<dbReference type="GeneID" id="39747011"/>
<evidence type="ECO:0000256" key="2">
    <source>
        <dbReference type="SAM" id="MobiDB-lite"/>
    </source>
</evidence>
<keyword evidence="1" id="KW-0131">Cell cycle</keyword>
<name>A0A1Y1JF72_PLAGO</name>
<dbReference type="RefSeq" id="XP_028542887.1">
    <property type="nucleotide sequence ID" value="XM_028687086.1"/>
</dbReference>
<protein>
    <recommendedName>
        <fullName evidence="1">Cyclin-dependent kinases regulatory subunit</fullName>
    </recommendedName>
</protein>
<accession>A0A1Y1JF72</accession>
<organism evidence="3 4">
    <name type="scientific">Plasmodium gonderi</name>
    <dbReference type="NCBI Taxonomy" id="77519"/>
    <lineage>
        <taxon>Eukaryota</taxon>
        <taxon>Sar</taxon>
        <taxon>Alveolata</taxon>
        <taxon>Apicomplexa</taxon>
        <taxon>Aconoidasida</taxon>
        <taxon>Haemosporida</taxon>
        <taxon>Plasmodiidae</taxon>
        <taxon>Plasmodium</taxon>
        <taxon>Plasmodium (Plasmodium)</taxon>
    </lineage>
</organism>
<keyword evidence="1" id="KW-0132">Cell division</keyword>
<feature type="compositionally biased region" description="Low complexity" evidence="2">
    <location>
        <begin position="41"/>
        <end position="52"/>
    </location>
</feature>
<feature type="compositionally biased region" description="Basic and acidic residues" evidence="2">
    <location>
        <begin position="53"/>
        <end position="80"/>
    </location>
</feature>
<dbReference type="AlphaFoldDB" id="A0A1Y1JF72"/>
<dbReference type="InterPro" id="IPR000789">
    <property type="entry name" value="Cyclin-dep_kinase_reg-sub"/>
</dbReference>
<dbReference type="SMART" id="SM01084">
    <property type="entry name" value="CKS"/>
    <property type="match status" value="1"/>
</dbReference>
<keyword evidence="4" id="KW-1185">Reference proteome</keyword>
<evidence type="ECO:0000256" key="1">
    <source>
        <dbReference type="RuleBase" id="RU311113"/>
    </source>
</evidence>
<feature type="compositionally biased region" description="Polar residues" evidence="2">
    <location>
        <begin position="154"/>
        <end position="169"/>
    </location>
</feature>
<keyword evidence="3" id="KW-0808">Transferase</keyword>
<feature type="region of interest" description="Disordered" evidence="2">
    <location>
        <begin position="1"/>
        <end position="80"/>
    </location>
</feature>
<dbReference type="SUPFAM" id="SSF55637">
    <property type="entry name" value="Cell cycle regulatory proteins"/>
    <property type="match status" value="1"/>
</dbReference>
<dbReference type="GO" id="GO:0016538">
    <property type="term" value="F:cyclin-dependent protein serine/threonine kinase regulator activity"/>
    <property type="evidence" value="ECO:0007669"/>
    <property type="project" value="InterPro"/>
</dbReference>
<feature type="compositionally biased region" description="Polar residues" evidence="2">
    <location>
        <begin position="1"/>
        <end position="11"/>
    </location>
</feature>
<comment type="similarity">
    <text evidence="1">Belongs to the CKS family.</text>
</comment>
<comment type="caution">
    <text evidence="3">The sequence shown here is derived from an EMBL/GenBank/DDBJ whole genome shotgun (WGS) entry which is preliminary data.</text>
</comment>
<feature type="region of interest" description="Disordered" evidence="2">
    <location>
        <begin position="146"/>
        <end position="169"/>
    </location>
</feature>
<evidence type="ECO:0000313" key="3">
    <source>
        <dbReference type="EMBL" id="GAW80298.1"/>
    </source>
</evidence>
<dbReference type="Gene3D" id="3.30.170.10">
    <property type="entry name" value="Cyclin-dependent kinase, regulatory subunit"/>
    <property type="match status" value="1"/>
</dbReference>
<dbReference type="GO" id="GO:0016301">
    <property type="term" value="F:kinase activity"/>
    <property type="evidence" value="ECO:0007669"/>
    <property type="project" value="UniProtKB-KW"/>
</dbReference>
<dbReference type="EMBL" id="BDQF01000008">
    <property type="protein sequence ID" value="GAW80298.1"/>
    <property type="molecule type" value="Genomic_DNA"/>
</dbReference>